<evidence type="ECO:0000313" key="2">
    <source>
        <dbReference type="Proteomes" id="UP001162501"/>
    </source>
</evidence>
<evidence type="ECO:0000313" key="1">
    <source>
        <dbReference type="EMBL" id="CAI9709227.1"/>
    </source>
</evidence>
<protein>
    <submittedName>
        <fullName evidence="1">Uncharacterized protein</fullName>
    </submittedName>
</protein>
<dbReference type="EMBL" id="OX596117">
    <property type="protein sequence ID" value="CAI9709227.1"/>
    <property type="molecule type" value="Genomic_DNA"/>
</dbReference>
<dbReference type="Proteomes" id="UP001162501">
    <property type="component" value="Chromosome 33"/>
</dbReference>
<sequence length="250" mass="26702">MGAQMLLSPGPHPQPTGEKDSMLETTCLAPIHQPPQNRHPRERLGISKPQSSNGSQMRSGEGPTAPRGPTRLASVLTALLPATGPLYMLFPRLIRSQGEGLVLVRVPSPQGLAGPQGAQAAGCRALMTSLTALTCSSGLVSARLLSTVLGLPKAPLSRGRYPPPHLLCSPSGLRVVLMPLWACYPLGRPSCPQHPRREGRQVKPVRAGSPSPLWSQETKKSFQSIPVHTRHCCTNSQSTQILNASFLTCK</sequence>
<organism evidence="1 2">
    <name type="scientific">Rangifer tarandus platyrhynchus</name>
    <name type="common">Svalbard reindeer</name>
    <dbReference type="NCBI Taxonomy" id="3082113"/>
    <lineage>
        <taxon>Eukaryota</taxon>
        <taxon>Metazoa</taxon>
        <taxon>Chordata</taxon>
        <taxon>Craniata</taxon>
        <taxon>Vertebrata</taxon>
        <taxon>Euteleostomi</taxon>
        <taxon>Mammalia</taxon>
        <taxon>Eutheria</taxon>
        <taxon>Laurasiatheria</taxon>
        <taxon>Artiodactyla</taxon>
        <taxon>Ruminantia</taxon>
        <taxon>Pecora</taxon>
        <taxon>Cervidae</taxon>
        <taxon>Odocoileinae</taxon>
        <taxon>Rangifer</taxon>
    </lineage>
</organism>
<reference evidence="1" key="1">
    <citation type="submission" date="2023-05" db="EMBL/GenBank/DDBJ databases">
        <authorList>
            <consortium name="ELIXIR-Norway"/>
        </authorList>
    </citation>
    <scope>NUCLEOTIDE SEQUENCE</scope>
</reference>
<accession>A0ACB0F912</accession>
<proteinExistence type="predicted"/>
<name>A0ACB0F912_RANTA</name>
<gene>
    <name evidence="1" type="ORF">MRATA1EN3_LOCUS20440</name>
</gene>